<protein>
    <submittedName>
        <fullName evidence="3">Putative patatin-like phospholipase</fullName>
    </submittedName>
</protein>
<dbReference type="GO" id="GO:0006629">
    <property type="term" value="P:lipid metabolic process"/>
    <property type="evidence" value="ECO:0007669"/>
    <property type="project" value="UniProtKB-KW"/>
</dbReference>
<reference evidence="4" key="1">
    <citation type="submission" date="2014-02" db="EMBL/GenBank/DDBJ databases">
        <authorList>
            <person name="Gan H."/>
        </authorList>
    </citation>
    <scope>NUCLEOTIDE SEQUENCE [LARGE SCALE GENOMIC DNA]</scope>
    <source>
        <strain evidence="4">S1</strain>
    </source>
</reference>
<keyword evidence="1" id="KW-0443">Lipid metabolism</keyword>
<dbReference type="AlphaFoldDB" id="A0A1L1PUQ0"/>
<gene>
    <name evidence="3" type="ORF">BN948_04186</name>
</gene>
<dbReference type="Pfam" id="PF01734">
    <property type="entry name" value="Patatin"/>
    <property type="match status" value="1"/>
</dbReference>
<proteinExistence type="predicted"/>
<dbReference type="EMBL" id="CCAE010000052">
    <property type="protein sequence ID" value="CDN89746.1"/>
    <property type="molecule type" value="Genomic_DNA"/>
</dbReference>
<sequence length="260" mass="28526">MQAGATLPRELIGTSAGAAIATAAMSGGVSAAMDACRRLYSGNAAVFRWRGLLSGRFEFAHQRIYPAWLAAFVDAASLQRLRLGSSRLLVAVSRPAPLIGLAASVGLGTLAYALDNKLWHRLHPRLPHWLGLRLDFLALHECETHEDAARLLCAAASPPPILPALHVCGQFAFDGGYTDNAPMPRRSAAELSRSLTLLTRHYPRRPAVFREGYRWYWQPSRPVPVSTWDCTRRTSLDAAFELGRTDAHAWLAASTQRWCG</sequence>
<dbReference type="InterPro" id="IPR016035">
    <property type="entry name" value="Acyl_Trfase/lysoPLipase"/>
</dbReference>
<evidence type="ECO:0000256" key="1">
    <source>
        <dbReference type="ARBA" id="ARBA00023098"/>
    </source>
</evidence>
<feature type="domain" description="PNPLA" evidence="2">
    <location>
        <begin position="8"/>
        <end position="183"/>
    </location>
</feature>
<evidence type="ECO:0000259" key="2">
    <source>
        <dbReference type="Pfam" id="PF01734"/>
    </source>
</evidence>
<dbReference type="InterPro" id="IPR002641">
    <property type="entry name" value="PNPLA_dom"/>
</dbReference>
<name>A0A1L1PUQ0_HYDIT</name>
<keyword evidence="4" id="KW-1185">Reference proteome</keyword>
<dbReference type="SUPFAM" id="SSF52151">
    <property type="entry name" value="FabD/lysophospholipase-like"/>
    <property type="match status" value="1"/>
</dbReference>
<evidence type="ECO:0000313" key="3">
    <source>
        <dbReference type="EMBL" id="CDN89746.1"/>
    </source>
</evidence>
<organism evidence="3 4">
    <name type="scientific">Hydrogenophaga intermedia</name>
    <dbReference type="NCBI Taxonomy" id="65786"/>
    <lineage>
        <taxon>Bacteria</taxon>
        <taxon>Pseudomonadati</taxon>
        <taxon>Pseudomonadota</taxon>
        <taxon>Betaproteobacteria</taxon>
        <taxon>Burkholderiales</taxon>
        <taxon>Comamonadaceae</taxon>
        <taxon>Hydrogenophaga</taxon>
    </lineage>
</organism>
<evidence type="ECO:0000313" key="4">
    <source>
        <dbReference type="Proteomes" id="UP000028878"/>
    </source>
</evidence>
<dbReference type="Proteomes" id="UP000028878">
    <property type="component" value="Unassembled WGS sequence"/>
</dbReference>
<reference evidence="4" key="2">
    <citation type="submission" date="2014-11" db="EMBL/GenBank/DDBJ databases">
        <title>Draft genome sequence of Hydrogenophaga intermedia S1.</title>
        <authorList>
            <person name="Gan H.M."/>
            <person name="Chew T.H."/>
            <person name="Stolz A."/>
        </authorList>
    </citation>
    <scope>NUCLEOTIDE SEQUENCE [LARGE SCALE GENOMIC DNA]</scope>
    <source>
        <strain evidence="4">S1</strain>
    </source>
</reference>
<accession>A0A1L1PUQ0</accession>